<dbReference type="Proteomes" id="UP000000432">
    <property type="component" value="Chromosome"/>
</dbReference>
<dbReference type="PATRIC" id="fig|220668.9.peg.551"/>
<dbReference type="EMBL" id="AL935263">
    <property type="protein sequence ID" value="CCC78136.1"/>
    <property type="molecule type" value="Genomic_DNA"/>
</dbReference>
<name>F9ULP7_LACPL</name>
<protein>
    <submittedName>
        <fullName evidence="2">Prophage P1 protein 36</fullName>
    </submittedName>
</protein>
<keyword evidence="3" id="KW-1185">Reference proteome</keyword>
<evidence type="ECO:0000256" key="1">
    <source>
        <dbReference type="SAM" id="Phobius"/>
    </source>
</evidence>
<reference key="2">
    <citation type="submission" date="2011-06" db="EMBL/GenBank/DDBJ databases">
        <title>Complete resequencing and reannotation of the Lactobacillus plantarum WCFS1 genome.</title>
        <authorList>
            <person name="Siezen R.J."/>
            <person name="Francke C."/>
            <person name="Renckens B."/>
            <person name="Boekhorst J."/>
            <person name="Wels M."/>
            <person name="Kleerebezem M."/>
            <person name="van Hijum S.A.F.T."/>
        </authorList>
    </citation>
    <scope>NUCLEOTIDE SEQUENCE</scope>
    <source>
        <strain>WCFS1</strain>
    </source>
</reference>
<keyword evidence="1" id="KW-0472">Membrane</keyword>
<reference evidence="2 3" key="3">
    <citation type="journal article" date="2012" name="J. Bacteriol.">
        <title>Complete resequencing and reannotation of the Lactobacillus plantarum WCFS1 genome.</title>
        <authorList>
            <person name="Siezen R.J."/>
            <person name="Francke C."/>
            <person name="Renckens B."/>
            <person name="Boekhorst J."/>
            <person name="Wels M."/>
            <person name="Kleerebezem M."/>
            <person name="van Hijum S.A.F.T."/>
        </authorList>
    </citation>
    <scope>NUCLEOTIDE SEQUENCE [LARGE SCALE GENOMIC DNA]</scope>
    <source>
        <strain evidence="3">ATCC BAA-793 / NCIMB 8826 / WCFS1</strain>
    </source>
</reference>
<dbReference type="HOGENOM" id="CLU_2302328_0_0_9"/>
<reference evidence="2 3" key="1">
    <citation type="journal article" date="2003" name="Proc. Natl. Acad. Sci. U.S.A.">
        <title>Complete genome sequence of Lactobacillus plantarum WCFS1.</title>
        <authorList>
            <person name="Kleerebezem M."/>
            <person name="Boekhorst J."/>
            <person name="van Kranenburg R."/>
            <person name="Molenaar D."/>
            <person name="Kuipers O.P."/>
            <person name="Leer R."/>
            <person name="Tarchini R."/>
            <person name="Peters S.A."/>
            <person name="Sandbrink H.M."/>
            <person name="Fiers M.W."/>
            <person name="Stiekema W."/>
            <person name="Lankhorst R.M."/>
            <person name="Bron P.A."/>
            <person name="Hoffer S.M."/>
            <person name="Groot M.N."/>
            <person name="Kerkhoven R."/>
            <person name="de Vries M."/>
            <person name="Ursing B."/>
            <person name="de Vos W.M."/>
            <person name="Siezen R.J."/>
        </authorList>
    </citation>
    <scope>NUCLEOTIDE SEQUENCE [LARGE SCALE GENOMIC DNA]</scope>
    <source>
        <strain evidence="3">ATCC BAA-793 / NCIMB 8826 / WCFS1</strain>
    </source>
</reference>
<gene>
    <name evidence="2" type="ordered locus">lp_0659</name>
</gene>
<evidence type="ECO:0000313" key="3">
    <source>
        <dbReference type="Proteomes" id="UP000000432"/>
    </source>
</evidence>
<keyword evidence="1" id="KW-0812">Transmembrane</keyword>
<evidence type="ECO:0000313" key="2">
    <source>
        <dbReference type="EMBL" id="CCC78136.1"/>
    </source>
</evidence>
<organism evidence="2 3">
    <name type="scientific">Lactiplantibacillus plantarum (strain ATCC BAA-793 / NCIMB 8826 / WCFS1)</name>
    <name type="common">Lactobacillus plantarum</name>
    <dbReference type="NCBI Taxonomy" id="220668"/>
    <lineage>
        <taxon>Bacteria</taxon>
        <taxon>Bacillati</taxon>
        <taxon>Bacillota</taxon>
        <taxon>Bacilli</taxon>
        <taxon>Lactobacillales</taxon>
        <taxon>Lactobacillaceae</taxon>
        <taxon>Lactiplantibacillus</taxon>
    </lineage>
</organism>
<accession>F9ULP7</accession>
<dbReference type="STRING" id="220668.lp_0659"/>
<dbReference type="AlphaFoldDB" id="F9ULP7"/>
<keyword evidence="1" id="KW-1133">Transmembrane helix</keyword>
<proteinExistence type="predicted"/>
<dbReference type="KEGG" id="lpl:lp_0659"/>
<feature type="transmembrane region" description="Helical" evidence="1">
    <location>
        <begin position="25"/>
        <end position="45"/>
    </location>
</feature>
<sequence>MSCHDQFTANTGMSHPNGCKLMPGWIGGTWIRSVVQISMALLVWIKIRRCSMELPANVPKSDELIECLRMERVIDDALHEANKRRAAYYDQKIMDELLKW</sequence>
<dbReference type="EnsemblBacteria" id="CCC78136">
    <property type="protein sequence ID" value="CCC78136"/>
    <property type="gene ID" value="lp_0659"/>
</dbReference>